<accession>A0A2T5IVG4</accession>
<dbReference type="GO" id="GO:0043093">
    <property type="term" value="P:FtsZ-dependent cytokinesis"/>
    <property type="evidence" value="ECO:0007669"/>
    <property type="project" value="TreeGrafter"/>
</dbReference>
<reference evidence="12 13" key="1">
    <citation type="submission" date="2018-04" db="EMBL/GenBank/DDBJ databases">
        <title>Genomic Encyclopedia of Archaeal and Bacterial Type Strains, Phase II (KMG-II): from individual species to whole genera.</title>
        <authorList>
            <person name="Goeker M."/>
        </authorList>
    </citation>
    <scope>NUCLEOTIDE SEQUENCE [LARGE SCALE GENOMIC DNA]</scope>
    <source>
        <strain evidence="12 13">DSM 5822</strain>
    </source>
</reference>
<dbReference type="RefSeq" id="WP_107866619.1">
    <property type="nucleotide sequence ID" value="NZ_QAON01000016.1"/>
</dbReference>
<comment type="subcellular location">
    <subcellularLocation>
        <location evidence="1">Cytoplasm</location>
    </subcellularLocation>
</comment>
<dbReference type="GO" id="GO:0030428">
    <property type="term" value="C:cell septum"/>
    <property type="evidence" value="ECO:0007669"/>
    <property type="project" value="TreeGrafter"/>
</dbReference>
<evidence type="ECO:0000256" key="6">
    <source>
        <dbReference type="ARBA" id="ARBA00023054"/>
    </source>
</evidence>
<evidence type="ECO:0000256" key="3">
    <source>
        <dbReference type="ARBA" id="ARBA00015195"/>
    </source>
</evidence>
<dbReference type="EMBL" id="QAON01000016">
    <property type="protein sequence ID" value="PTQ87853.1"/>
    <property type="molecule type" value="Genomic_DNA"/>
</dbReference>
<keyword evidence="6" id="KW-0175">Coiled coil</keyword>
<proteinExistence type="inferred from homology"/>
<organism evidence="12 13">
    <name type="scientific">Agitococcus lubricus</name>
    <dbReference type="NCBI Taxonomy" id="1077255"/>
    <lineage>
        <taxon>Bacteria</taxon>
        <taxon>Pseudomonadati</taxon>
        <taxon>Pseudomonadota</taxon>
        <taxon>Gammaproteobacteria</taxon>
        <taxon>Moraxellales</taxon>
        <taxon>Moraxellaceae</taxon>
        <taxon>Agitococcus</taxon>
    </lineage>
</organism>
<gene>
    <name evidence="12" type="ORF">C8N29_11619</name>
</gene>
<dbReference type="OrthoDB" id="9808604at2"/>
<protein>
    <recommendedName>
        <fullName evidence="3">Cell division protein ZapA</fullName>
    </recommendedName>
    <alternativeName>
        <fullName evidence="11">Z ring-associated protein ZapA</fullName>
    </alternativeName>
</protein>
<dbReference type="InterPro" id="IPR042233">
    <property type="entry name" value="Cell_div_ZapA_N"/>
</dbReference>
<dbReference type="InterPro" id="IPR007838">
    <property type="entry name" value="Cell_div_ZapA-like"/>
</dbReference>
<evidence type="ECO:0000313" key="13">
    <source>
        <dbReference type="Proteomes" id="UP000244223"/>
    </source>
</evidence>
<evidence type="ECO:0000256" key="8">
    <source>
        <dbReference type="ARBA" id="ARBA00023306"/>
    </source>
</evidence>
<name>A0A2T5IVG4_9GAMM</name>
<evidence type="ECO:0000256" key="10">
    <source>
        <dbReference type="ARBA" id="ARBA00026068"/>
    </source>
</evidence>
<evidence type="ECO:0000256" key="2">
    <source>
        <dbReference type="ARBA" id="ARBA00010074"/>
    </source>
</evidence>
<dbReference type="Proteomes" id="UP000244223">
    <property type="component" value="Unassembled WGS sequence"/>
</dbReference>
<dbReference type="Gene3D" id="1.20.5.50">
    <property type="match status" value="1"/>
</dbReference>
<comment type="similarity">
    <text evidence="2">Belongs to the ZapA family. Type 1 subfamily.</text>
</comment>
<comment type="subunit">
    <text evidence="10">Homodimer. Interacts with FtsZ.</text>
</comment>
<dbReference type="GO" id="GO:0032153">
    <property type="term" value="C:cell division site"/>
    <property type="evidence" value="ECO:0007669"/>
    <property type="project" value="TreeGrafter"/>
</dbReference>
<evidence type="ECO:0000256" key="9">
    <source>
        <dbReference type="ARBA" id="ARBA00024910"/>
    </source>
</evidence>
<dbReference type="Pfam" id="PF05164">
    <property type="entry name" value="ZapA"/>
    <property type="match status" value="1"/>
</dbReference>
<dbReference type="InterPro" id="IPR036192">
    <property type="entry name" value="Cell_div_ZapA-like_sf"/>
</dbReference>
<dbReference type="GO" id="GO:0000921">
    <property type="term" value="P:septin ring assembly"/>
    <property type="evidence" value="ECO:0007669"/>
    <property type="project" value="TreeGrafter"/>
</dbReference>
<dbReference type="PANTHER" id="PTHR34981">
    <property type="entry name" value="CELL DIVISION PROTEIN ZAPA"/>
    <property type="match status" value="1"/>
</dbReference>
<keyword evidence="8" id="KW-0131">Cell cycle</keyword>
<evidence type="ECO:0000256" key="11">
    <source>
        <dbReference type="ARBA" id="ARBA00033158"/>
    </source>
</evidence>
<dbReference type="GO" id="GO:0000917">
    <property type="term" value="P:division septum assembly"/>
    <property type="evidence" value="ECO:0007669"/>
    <property type="project" value="UniProtKB-KW"/>
</dbReference>
<evidence type="ECO:0000256" key="7">
    <source>
        <dbReference type="ARBA" id="ARBA00023210"/>
    </source>
</evidence>
<dbReference type="PANTHER" id="PTHR34981:SF1">
    <property type="entry name" value="CELL DIVISION PROTEIN ZAPA"/>
    <property type="match status" value="1"/>
</dbReference>
<comment type="caution">
    <text evidence="12">The sequence shown here is derived from an EMBL/GenBank/DDBJ whole genome shotgun (WGS) entry which is preliminary data.</text>
</comment>
<evidence type="ECO:0000256" key="5">
    <source>
        <dbReference type="ARBA" id="ARBA00022618"/>
    </source>
</evidence>
<dbReference type="Gene3D" id="3.30.160.880">
    <property type="entry name" value="Cell division protein ZapA protomer, N-terminal domain"/>
    <property type="match status" value="1"/>
</dbReference>
<dbReference type="GO" id="GO:0005829">
    <property type="term" value="C:cytosol"/>
    <property type="evidence" value="ECO:0007669"/>
    <property type="project" value="TreeGrafter"/>
</dbReference>
<comment type="function">
    <text evidence="9">Activator of cell division through the inhibition of FtsZ GTPase activity, therefore promoting FtsZ assembly into bundles of protofilaments necessary for the formation of the division Z ring. It is recruited early at mid-cell but it is not essential for cell division.</text>
</comment>
<keyword evidence="7" id="KW-0717">Septation</keyword>
<evidence type="ECO:0000313" key="12">
    <source>
        <dbReference type="EMBL" id="PTQ87853.1"/>
    </source>
</evidence>
<evidence type="ECO:0000256" key="1">
    <source>
        <dbReference type="ARBA" id="ARBA00004496"/>
    </source>
</evidence>
<keyword evidence="4" id="KW-0963">Cytoplasm</keyword>
<keyword evidence="5 12" id="KW-0132">Cell division</keyword>
<keyword evidence="13" id="KW-1185">Reference proteome</keyword>
<dbReference type="SUPFAM" id="SSF102829">
    <property type="entry name" value="Cell division protein ZapA-like"/>
    <property type="match status" value="1"/>
</dbReference>
<sequence length="95" mass="10728">MSIETVEITILDKVYRIQSPANEQETLKKAAVYLDEKMREIRNASRSLESDRVAVLAALNICHELFERNQQADTAQKIGQALQILTTKIDKALAN</sequence>
<evidence type="ECO:0000256" key="4">
    <source>
        <dbReference type="ARBA" id="ARBA00022490"/>
    </source>
</evidence>
<dbReference type="AlphaFoldDB" id="A0A2T5IVG4"/>